<evidence type="ECO:0000313" key="14">
    <source>
        <dbReference type="EMBL" id="PDV99386.1"/>
    </source>
</evidence>
<keyword evidence="6 9" id="KW-0067">ATP-binding</keyword>
<dbReference type="PANTHER" id="PTHR43289:SF34">
    <property type="entry name" value="SERINE_THREONINE-PROTEIN KINASE YBDM-RELATED"/>
    <property type="match status" value="1"/>
</dbReference>
<feature type="domain" description="PASTA" evidence="13">
    <location>
        <begin position="384"/>
        <end position="453"/>
    </location>
</feature>
<dbReference type="FunFam" id="1.10.510.10:FF:000021">
    <property type="entry name" value="Serine/threonine protein kinase"/>
    <property type="match status" value="1"/>
</dbReference>
<evidence type="ECO:0000259" key="12">
    <source>
        <dbReference type="PROSITE" id="PS50011"/>
    </source>
</evidence>
<dbReference type="FunFam" id="3.30.200.20:FF:000035">
    <property type="entry name" value="Serine/threonine protein kinase Stk1"/>
    <property type="match status" value="1"/>
</dbReference>
<evidence type="ECO:0000313" key="15">
    <source>
        <dbReference type="Proteomes" id="UP000220922"/>
    </source>
</evidence>
<comment type="catalytic activity">
    <reaction evidence="8">
        <text>L-seryl-[protein] + ATP = O-phospho-L-seryl-[protein] + ADP + H(+)</text>
        <dbReference type="Rhea" id="RHEA:17989"/>
        <dbReference type="Rhea" id="RHEA-COMP:9863"/>
        <dbReference type="Rhea" id="RHEA-COMP:11604"/>
        <dbReference type="ChEBI" id="CHEBI:15378"/>
        <dbReference type="ChEBI" id="CHEBI:29999"/>
        <dbReference type="ChEBI" id="CHEBI:30616"/>
        <dbReference type="ChEBI" id="CHEBI:83421"/>
        <dbReference type="ChEBI" id="CHEBI:456216"/>
        <dbReference type="EC" id="2.7.11.1"/>
    </reaction>
</comment>
<dbReference type="PROSITE" id="PS00107">
    <property type="entry name" value="PROTEIN_KINASE_ATP"/>
    <property type="match status" value="1"/>
</dbReference>
<dbReference type="Gene3D" id="3.30.10.20">
    <property type="match status" value="2"/>
</dbReference>
<keyword evidence="3" id="KW-0808">Transferase</keyword>
<keyword evidence="15" id="KW-1185">Reference proteome</keyword>
<dbReference type="AlphaFoldDB" id="A0A2H3L7W2"/>
<dbReference type="OrthoDB" id="9814968at2"/>
<dbReference type="SUPFAM" id="SSF56112">
    <property type="entry name" value="Protein kinase-like (PK-like)"/>
    <property type="match status" value="1"/>
</dbReference>
<dbReference type="InterPro" id="IPR011009">
    <property type="entry name" value="Kinase-like_dom_sf"/>
</dbReference>
<evidence type="ECO:0000256" key="8">
    <source>
        <dbReference type="ARBA" id="ARBA00048679"/>
    </source>
</evidence>
<evidence type="ECO:0000256" key="4">
    <source>
        <dbReference type="ARBA" id="ARBA00022741"/>
    </source>
</evidence>
<evidence type="ECO:0000256" key="2">
    <source>
        <dbReference type="ARBA" id="ARBA00022527"/>
    </source>
</evidence>
<feature type="transmembrane region" description="Helical" evidence="11">
    <location>
        <begin position="327"/>
        <end position="346"/>
    </location>
</feature>
<dbReference type="InterPro" id="IPR008271">
    <property type="entry name" value="Ser/Thr_kinase_AS"/>
</dbReference>
<comment type="catalytic activity">
    <reaction evidence="7">
        <text>L-threonyl-[protein] + ATP = O-phospho-L-threonyl-[protein] + ADP + H(+)</text>
        <dbReference type="Rhea" id="RHEA:46608"/>
        <dbReference type="Rhea" id="RHEA-COMP:11060"/>
        <dbReference type="Rhea" id="RHEA-COMP:11605"/>
        <dbReference type="ChEBI" id="CHEBI:15378"/>
        <dbReference type="ChEBI" id="CHEBI:30013"/>
        <dbReference type="ChEBI" id="CHEBI:30616"/>
        <dbReference type="ChEBI" id="CHEBI:61977"/>
        <dbReference type="ChEBI" id="CHEBI:456216"/>
        <dbReference type="EC" id="2.7.11.1"/>
    </reaction>
</comment>
<dbReference type="Pfam" id="PF00069">
    <property type="entry name" value="Pkinase"/>
    <property type="match status" value="1"/>
</dbReference>
<evidence type="ECO:0000256" key="5">
    <source>
        <dbReference type="ARBA" id="ARBA00022777"/>
    </source>
</evidence>
<evidence type="ECO:0000256" key="1">
    <source>
        <dbReference type="ARBA" id="ARBA00012513"/>
    </source>
</evidence>
<feature type="region of interest" description="Disordered" evidence="10">
    <location>
        <begin position="288"/>
        <end position="322"/>
    </location>
</feature>
<evidence type="ECO:0000256" key="3">
    <source>
        <dbReference type="ARBA" id="ARBA00022679"/>
    </source>
</evidence>
<dbReference type="SMART" id="SM00740">
    <property type="entry name" value="PASTA"/>
    <property type="match status" value="2"/>
</dbReference>
<gene>
    <name evidence="14" type="ORF">A9Q02_12120</name>
</gene>
<feature type="binding site" evidence="9">
    <location>
        <position position="39"/>
    </location>
    <ligand>
        <name>ATP</name>
        <dbReference type="ChEBI" id="CHEBI:30616"/>
    </ligand>
</feature>
<evidence type="ECO:0000256" key="11">
    <source>
        <dbReference type="SAM" id="Phobius"/>
    </source>
</evidence>
<feature type="domain" description="Protein kinase" evidence="12">
    <location>
        <begin position="10"/>
        <end position="267"/>
    </location>
</feature>
<evidence type="ECO:0000259" key="13">
    <source>
        <dbReference type="PROSITE" id="PS51178"/>
    </source>
</evidence>
<evidence type="ECO:0000256" key="7">
    <source>
        <dbReference type="ARBA" id="ARBA00047899"/>
    </source>
</evidence>
<dbReference type="InterPro" id="IPR017441">
    <property type="entry name" value="Protein_kinase_ATP_BS"/>
</dbReference>
<dbReference type="EMBL" id="LYXE01000072">
    <property type="protein sequence ID" value="PDV99386.1"/>
    <property type="molecule type" value="Genomic_DNA"/>
</dbReference>
<comment type="caution">
    <text evidence="14">The sequence shown here is derived from an EMBL/GenBank/DDBJ whole genome shotgun (WGS) entry which is preliminary data.</text>
</comment>
<dbReference type="Pfam" id="PF03793">
    <property type="entry name" value="PASTA"/>
    <property type="match status" value="2"/>
</dbReference>
<dbReference type="PROSITE" id="PS51178">
    <property type="entry name" value="PASTA"/>
    <property type="match status" value="2"/>
</dbReference>
<evidence type="ECO:0000256" key="10">
    <source>
        <dbReference type="SAM" id="MobiDB-lite"/>
    </source>
</evidence>
<dbReference type="GO" id="GO:0005524">
    <property type="term" value="F:ATP binding"/>
    <property type="evidence" value="ECO:0007669"/>
    <property type="project" value="UniProtKB-UniRule"/>
</dbReference>
<dbReference type="PANTHER" id="PTHR43289">
    <property type="entry name" value="MITOGEN-ACTIVATED PROTEIN KINASE KINASE KINASE 20-RELATED"/>
    <property type="match status" value="1"/>
</dbReference>
<reference evidence="14 15" key="1">
    <citation type="submission" date="2016-05" db="EMBL/GenBank/DDBJ databases">
        <authorList>
            <person name="Lavstsen T."/>
            <person name="Jespersen J.S."/>
        </authorList>
    </citation>
    <scope>NUCLEOTIDE SEQUENCE [LARGE SCALE GENOMIC DNA]</scope>
    <source>
        <strain evidence="14 15">B7-9</strain>
    </source>
</reference>
<dbReference type="SUPFAM" id="SSF54184">
    <property type="entry name" value="Penicillin-binding protein 2x (pbp-2x), c-terminal domain"/>
    <property type="match status" value="1"/>
</dbReference>
<dbReference type="NCBIfam" id="NF033483">
    <property type="entry name" value="PknB_PASTA_kin"/>
    <property type="match status" value="1"/>
</dbReference>
<dbReference type="PROSITE" id="PS00108">
    <property type="entry name" value="PROTEIN_KINASE_ST"/>
    <property type="match status" value="1"/>
</dbReference>
<keyword evidence="11" id="KW-1133">Transmembrane helix</keyword>
<dbReference type="Gene3D" id="3.30.200.20">
    <property type="entry name" value="Phosphorylase Kinase, domain 1"/>
    <property type="match status" value="1"/>
</dbReference>
<dbReference type="GO" id="GO:0004674">
    <property type="term" value="F:protein serine/threonine kinase activity"/>
    <property type="evidence" value="ECO:0007669"/>
    <property type="project" value="UniProtKB-KW"/>
</dbReference>
<keyword evidence="11" id="KW-0472">Membrane</keyword>
<dbReference type="RefSeq" id="WP_097651861.1">
    <property type="nucleotide sequence ID" value="NZ_LYXE01000072.1"/>
</dbReference>
<name>A0A2H3L7W2_9CHLR</name>
<dbReference type="InterPro" id="IPR005543">
    <property type="entry name" value="PASTA_dom"/>
</dbReference>
<organism evidence="14 15">
    <name type="scientific">Candidatus Chloroploca asiatica</name>
    <dbReference type="NCBI Taxonomy" id="1506545"/>
    <lineage>
        <taxon>Bacteria</taxon>
        <taxon>Bacillati</taxon>
        <taxon>Chloroflexota</taxon>
        <taxon>Chloroflexia</taxon>
        <taxon>Chloroflexales</taxon>
        <taxon>Chloroflexineae</taxon>
        <taxon>Oscillochloridaceae</taxon>
        <taxon>Candidatus Chloroploca</taxon>
    </lineage>
</organism>
<evidence type="ECO:0000256" key="9">
    <source>
        <dbReference type="PROSITE-ProRule" id="PRU10141"/>
    </source>
</evidence>
<feature type="domain" description="PASTA" evidence="13">
    <location>
        <begin position="454"/>
        <end position="520"/>
    </location>
</feature>
<dbReference type="CDD" id="cd14014">
    <property type="entry name" value="STKc_PknB_like"/>
    <property type="match status" value="1"/>
</dbReference>
<proteinExistence type="predicted"/>
<dbReference type="SMART" id="SM00220">
    <property type="entry name" value="S_TKc"/>
    <property type="match status" value="1"/>
</dbReference>
<dbReference type="Proteomes" id="UP000220922">
    <property type="component" value="Unassembled WGS sequence"/>
</dbReference>
<evidence type="ECO:0000256" key="6">
    <source>
        <dbReference type="ARBA" id="ARBA00022840"/>
    </source>
</evidence>
<dbReference type="InterPro" id="IPR000719">
    <property type="entry name" value="Prot_kinase_dom"/>
</dbReference>
<dbReference type="CDD" id="cd06577">
    <property type="entry name" value="PASTA_pknB"/>
    <property type="match status" value="2"/>
</dbReference>
<accession>A0A2H3L7W2</accession>
<dbReference type="EC" id="2.7.11.1" evidence="1"/>
<dbReference type="PROSITE" id="PS50011">
    <property type="entry name" value="PROTEIN_KINASE_DOM"/>
    <property type="match status" value="1"/>
</dbReference>
<keyword evidence="2" id="KW-0723">Serine/threonine-protein kinase</keyword>
<keyword evidence="5 14" id="KW-0418">Kinase</keyword>
<dbReference type="Gene3D" id="1.10.510.10">
    <property type="entry name" value="Transferase(Phosphotransferase) domain 1"/>
    <property type="match status" value="1"/>
</dbReference>
<protein>
    <recommendedName>
        <fullName evidence="1">non-specific serine/threonine protein kinase</fullName>
        <ecNumber evidence="1">2.7.11.1</ecNumber>
    </recommendedName>
</protein>
<sequence>MHTQVLDGRYELEQKIGEGGMARIYLGLDRRLNRRVAIKIPHRHFLSEKDFLERFRHEAQAAAMLAHPNIVDIYDVGQDGDVHYIVMEYVDGTDLKTIILREGPLPVAKAIDLATQIARGLQAAHRAGMVHRDIKPQNVIVTHDGQAHVTDFGVAKSHLSTALTETGISFGTVDYLSPEQAQGRPATIQSDIYALGIVLYEMVTGRLPFSGDNAVAVAMKHVSEPPVPPRRLNPAIPPGLEALILRALAKDPAQRPRDAQEFINLLSNYSQSAQQETTVNPSLAQTTIATPPVRPSSGTSSSGRFPVPPAPRSTPARAPRQEGPGCGVFLVGMLVLGMLVGMIYLFSSGMFQGVIGSLWGTGGNRPTPTVPSAVTPTSMPDEPTPTVSLDVGIPNLIGLSAEAAETSLRQLQLEPVRRETFDATVAAGQVVSQEIAPGTLVMPGERVTFTVSLGPQLVEVPDVIRTPASNARSRLTGAGLGVEVVETPSTTIDVGFVIRQTPGPGLRIPQGQVVVLTVSQGDVVRFPNVIGLQRDQAEQILGDAPGLTLIYVDEQGRDRLIDYDRFRDNEVVSAQIADGPPVRNGDLLPRGSRVILGVKAPGG</sequence>
<keyword evidence="4 9" id="KW-0547">Nucleotide-binding</keyword>
<keyword evidence="11" id="KW-0812">Transmembrane</keyword>